<reference evidence="1" key="1">
    <citation type="journal article" date="2021" name="PeerJ">
        <title>Extensive microbial diversity within the chicken gut microbiome revealed by metagenomics and culture.</title>
        <authorList>
            <person name="Gilroy R."/>
            <person name="Ravi A."/>
            <person name="Getino M."/>
            <person name="Pursley I."/>
            <person name="Horton D.L."/>
            <person name="Alikhan N.F."/>
            <person name="Baker D."/>
            <person name="Gharbi K."/>
            <person name="Hall N."/>
            <person name="Watson M."/>
            <person name="Adriaenssens E.M."/>
            <person name="Foster-Nyarko E."/>
            <person name="Jarju S."/>
            <person name="Secka A."/>
            <person name="Antonio M."/>
            <person name="Oren A."/>
            <person name="Chaudhuri R.R."/>
            <person name="La Ragione R."/>
            <person name="Hildebrand F."/>
            <person name="Pallen M.J."/>
        </authorList>
    </citation>
    <scope>NUCLEOTIDE SEQUENCE</scope>
    <source>
        <strain evidence="1">CHK178-16964</strain>
    </source>
</reference>
<evidence type="ECO:0000313" key="1">
    <source>
        <dbReference type="EMBL" id="HJA71177.1"/>
    </source>
</evidence>
<evidence type="ECO:0000313" key="2">
    <source>
        <dbReference type="Proteomes" id="UP000823900"/>
    </source>
</evidence>
<proteinExistence type="predicted"/>
<accession>A0A9D2HHY7</accession>
<organism evidence="1 2">
    <name type="scientific">Candidatus Lachnoclostridium stercoravium</name>
    <dbReference type="NCBI Taxonomy" id="2838633"/>
    <lineage>
        <taxon>Bacteria</taxon>
        <taxon>Bacillati</taxon>
        <taxon>Bacillota</taxon>
        <taxon>Clostridia</taxon>
        <taxon>Lachnospirales</taxon>
        <taxon>Lachnospiraceae</taxon>
    </lineage>
</organism>
<dbReference type="Proteomes" id="UP000823900">
    <property type="component" value="Unassembled WGS sequence"/>
</dbReference>
<protein>
    <recommendedName>
        <fullName evidence="3">YolD-like protein</fullName>
    </recommendedName>
</protein>
<name>A0A9D2HHY7_9FIRM</name>
<reference evidence="1" key="2">
    <citation type="submission" date="2021-04" db="EMBL/GenBank/DDBJ databases">
        <authorList>
            <person name="Gilroy R."/>
        </authorList>
    </citation>
    <scope>NUCLEOTIDE SEQUENCE</scope>
    <source>
        <strain evidence="1">CHK178-16964</strain>
    </source>
</reference>
<gene>
    <name evidence="1" type="ORF">IAA07_06290</name>
</gene>
<dbReference type="AlphaFoldDB" id="A0A9D2HHY7"/>
<dbReference type="EMBL" id="DWZA01000055">
    <property type="protein sequence ID" value="HJA71177.1"/>
    <property type="molecule type" value="Genomic_DNA"/>
</dbReference>
<sequence length="154" mass="17207">MKKDPKRYDDMLYLSRHQSSVHPPMSLLNRAAQFSPFAALTGYGDAVKETARLTQERISLDESCQAQLDRKLSLLIEHMAAHPFVSITYFVPDPRKEGGSYVTAAGKMKKISLTERTLFFLPEEGDSLSSRPISLDDIIAISGEIFKEIDGAEL</sequence>
<comment type="caution">
    <text evidence="1">The sequence shown here is derived from an EMBL/GenBank/DDBJ whole genome shotgun (WGS) entry which is preliminary data.</text>
</comment>
<evidence type="ECO:0008006" key="3">
    <source>
        <dbReference type="Google" id="ProtNLM"/>
    </source>
</evidence>